<sequence>MSFSPSPMSSMSIKLTSFGIMTGLLQNTIIVIASVTQDHAIIIVRVLKSITKL</sequence>
<accession>U9UA84</accession>
<organism evidence="1">
    <name type="scientific">Rhizophagus irregularis (strain DAOM 181602 / DAOM 197198 / MUCL 43194)</name>
    <name type="common">Arbuscular mycorrhizal fungus</name>
    <name type="synonym">Glomus intraradices</name>
    <dbReference type="NCBI Taxonomy" id="747089"/>
    <lineage>
        <taxon>Eukaryota</taxon>
        <taxon>Fungi</taxon>
        <taxon>Fungi incertae sedis</taxon>
        <taxon>Mucoromycota</taxon>
        <taxon>Glomeromycotina</taxon>
        <taxon>Glomeromycetes</taxon>
        <taxon>Glomerales</taxon>
        <taxon>Glomeraceae</taxon>
        <taxon>Rhizophagus</taxon>
    </lineage>
</organism>
<evidence type="ECO:0000313" key="1">
    <source>
        <dbReference type="EMBL" id="ESA12506.1"/>
    </source>
</evidence>
<name>U9UA84_RHIID</name>
<gene>
    <name evidence="1" type="ORF">GLOINDRAFT_27072</name>
</gene>
<dbReference type="HOGENOM" id="CLU_3069850_0_0_1"/>
<dbReference type="EMBL" id="KI284867">
    <property type="protein sequence ID" value="ESA12506.1"/>
    <property type="molecule type" value="Genomic_DNA"/>
</dbReference>
<protein>
    <submittedName>
        <fullName evidence="1">Uncharacterized protein</fullName>
    </submittedName>
</protein>
<dbReference type="AlphaFoldDB" id="U9UA84"/>
<proteinExistence type="predicted"/>
<reference evidence="1" key="1">
    <citation type="submission" date="2013-07" db="EMBL/GenBank/DDBJ databases">
        <title>The genome of an arbuscular mycorrhizal fungus provides insights into the evolution of the oldest plant symbiosis.</title>
        <authorList>
            <consortium name="DOE Joint Genome Institute"/>
            <person name="Tisserant E."/>
            <person name="Malbreil M."/>
            <person name="Kuo A."/>
            <person name="Kohler A."/>
            <person name="Symeonidi A."/>
            <person name="Balestrini R."/>
            <person name="Charron P."/>
            <person name="Duensing N."/>
            <person name="Frei-dit-Frey N."/>
            <person name="Gianinazzi-Pearson V."/>
            <person name="Gilbert B."/>
            <person name="Handa Y."/>
            <person name="Hijri M."/>
            <person name="Kaul R."/>
            <person name="Kawaguchi M."/>
            <person name="Krajinski F."/>
            <person name="Lammers P."/>
            <person name="Lapierre D."/>
            <person name="Masclaux F.G."/>
            <person name="Murat C."/>
            <person name="Morin E."/>
            <person name="Ndikumana S."/>
            <person name="Pagni M."/>
            <person name="Petitpierre D."/>
            <person name="Requena N."/>
            <person name="Rosikiewicz P."/>
            <person name="Riley R."/>
            <person name="Saito K."/>
            <person name="San Clemente H."/>
            <person name="Shapiro H."/>
            <person name="van Tuinen D."/>
            <person name="Becard G."/>
            <person name="Bonfante P."/>
            <person name="Paszkowski U."/>
            <person name="Shachar-Hill Y."/>
            <person name="Young J.P."/>
            <person name="Sanders I.R."/>
            <person name="Henrissat B."/>
            <person name="Rensing S.A."/>
            <person name="Grigoriev I.V."/>
            <person name="Corradi N."/>
            <person name="Roux C."/>
            <person name="Martin F."/>
        </authorList>
    </citation>
    <scope>NUCLEOTIDE SEQUENCE</scope>
    <source>
        <strain evidence="1">DAOM 197198</strain>
    </source>
</reference>